<name>A0ACA9MCB3_9GLOM</name>
<dbReference type="Proteomes" id="UP000789920">
    <property type="component" value="Unassembled WGS sequence"/>
</dbReference>
<protein>
    <submittedName>
        <fullName evidence="1">7868_t:CDS:1</fullName>
    </submittedName>
</protein>
<organism evidence="1 2">
    <name type="scientific">Racocetra persica</name>
    <dbReference type="NCBI Taxonomy" id="160502"/>
    <lineage>
        <taxon>Eukaryota</taxon>
        <taxon>Fungi</taxon>
        <taxon>Fungi incertae sedis</taxon>
        <taxon>Mucoromycota</taxon>
        <taxon>Glomeromycotina</taxon>
        <taxon>Glomeromycetes</taxon>
        <taxon>Diversisporales</taxon>
        <taxon>Gigasporaceae</taxon>
        <taxon>Racocetra</taxon>
    </lineage>
</organism>
<reference evidence="1" key="1">
    <citation type="submission" date="2021-06" db="EMBL/GenBank/DDBJ databases">
        <authorList>
            <person name="Kallberg Y."/>
            <person name="Tangrot J."/>
            <person name="Rosling A."/>
        </authorList>
    </citation>
    <scope>NUCLEOTIDE SEQUENCE</scope>
    <source>
        <strain evidence="1">MA461A</strain>
    </source>
</reference>
<sequence>MLIKPPLQIESYNRCCEVSINTLEVDQLLDNQVGKADQSSDVHEITTTDNAAKIASTTFTDIAALYFPVIGSAKILVDEILKI</sequence>
<accession>A0ACA9MCB3</accession>
<keyword evidence="2" id="KW-1185">Reference proteome</keyword>
<evidence type="ECO:0000313" key="1">
    <source>
        <dbReference type="EMBL" id="CAG8581940.1"/>
    </source>
</evidence>
<dbReference type="EMBL" id="CAJVQC010007635">
    <property type="protein sequence ID" value="CAG8581940.1"/>
    <property type="molecule type" value="Genomic_DNA"/>
</dbReference>
<evidence type="ECO:0000313" key="2">
    <source>
        <dbReference type="Proteomes" id="UP000789920"/>
    </source>
</evidence>
<comment type="caution">
    <text evidence="1">The sequence shown here is derived from an EMBL/GenBank/DDBJ whole genome shotgun (WGS) entry which is preliminary data.</text>
</comment>
<feature type="non-terminal residue" evidence="1">
    <location>
        <position position="83"/>
    </location>
</feature>
<gene>
    <name evidence="1" type="ORF">RPERSI_LOCUS5181</name>
</gene>
<proteinExistence type="predicted"/>